<accession>A0A8K0JFQ2</accession>
<dbReference type="AlphaFoldDB" id="A0A8K0JFQ2"/>
<dbReference type="Proteomes" id="UP000812966">
    <property type="component" value="Unassembled WGS sequence"/>
</dbReference>
<keyword evidence="9" id="KW-1185">Reference proteome</keyword>
<evidence type="ECO:0000256" key="1">
    <source>
        <dbReference type="ARBA" id="ARBA00004477"/>
    </source>
</evidence>
<dbReference type="Pfam" id="PF07019">
    <property type="entry name" value="EMC6"/>
    <property type="match status" value="1"/>
</dbReference>
<keyword evidence="3 7" id="KW-0812">Transmembrane</keyword>
<evidence type="ECO:0008006" key="10">
    <source>
        <dbReference type="Google" id="ProtNLM"/>
    </source>
</evidence>
<comment type="similarity">
    <text evidence="2">Belongs to the EMC6 family.</text>
</comment>
<evidence type="ECO:0000256" key="7">
    <source>
        <dbReference type="SAM" id="Phobius"/>
    </source>
</evidence>
<evidence type="ECO:0000256" key="6">
    <source>
        <dbReference type="ARBA" id="ARBA00023136"/>
    </source>
</evidence>
<organism evidence="8 9">
    <name type="scientific">Filobasidium floriforme</name>
    <dbReference type="NCBI Taxonomy" id="5210"/>
    <lineage>
        <taxon>Eukaryota</taxon>
        <taxon>Fungi</taxon>
        <taxon>Dikarya</taxon>
        <taxon>Basidiomycota</taxon>
        <taxon>Agaricomycotina</taxon>
        <taxon>Tremellomycetes</taxon>
        <taxon>Filobasidiales</taxon>
        <taxon>Filobasidiaceae</taxon>
        <taxon>Filobasidium</taxon>
    </lineage>
</organism>
<feature type="transmembrane region" description="Helical" evidence="7">
    <location>
        <begin position="32"/>
        <end position="54"/>
    </location>
</feature>
<gene>
    <name evidence="8" type="ORF">FFLO_06139</name>
</gene>
<feature type="transmembrane region" description="Helical" evidence="7">
    <location>
        <begin position="123"/>
        <end position="147"/>
    </location>
</feature>
<comment type="subcellular location">
    <subcellularLocation>
        <location evidence="1">Endoplasmic reticulum membrane</location>
        <topology evidence="1">Multi-pass membrane protein</topology>
    </subcellularLocation>
</comment>
<evidence type="ECO:0000313" key="9">
    <source>
        <dbReference type="Proteomes" id="UP000812966"/>
    </source>
</evidence>
<evidence type="ECO:0000256" key="5">
    <source>
        <dbReference type="ARBA" id="ARBA00022989"/>
    </source>
</evidence>
<name>A0A8K0JFQ2_9TREE</name>
<keyword evidence="4" id="KW-0256">Endoplasmic reticulum</keyword>
<proteinExistence type="inferred from homology"/>
<keyword evidence="5 7" id="KW-1133">Transmembrane helix</keyword>
<comment type="caution">
    <text evidence="8">The sequence shown here is derived from an EMBL/GenBank/DDBJ whole genome shotgun (WGS) entry which is preliminary data.</text>
</comment>
<feature type="transmembrane region" description="Helical" evidence="7">
    <location>
        <begin position="60"/>
        <end position="77"/>
    </location>
</feature>
<protein>
    <recommendedName>
        <fullName evidence="10">ER membrane protein complex subunit 6</fullName>
    </recommendedName>
</protein>
<dbReference type="GO" id="GO:0005789">
    <property type="term" value="C:endoplasmic reticulum membrane"/>
    <property type="evidence" value="ECO:0007669"/>
    <property type="project" value="UniProtKB-SubCell"/>
</dbReference>
<reference evidence="8" key="1">
    <citation type="submission" date="2020-04" db="EMBL/GenBank/DDBJ databases">
        <title>Analysis of mating type loci in Filobasidium floriforme.</title>
        <authorList>
            <person name="Nowrousian M."/>
        </authorList>
    </citation>
    <scope>NUCLEOTIDE SEQUENCE</scope>
    <source>
        <strain evidence="8">CBS 6242</strain>
    </source>
</reference>
<evidence type="ECO:0000256" key="4">
    <source>
        <dbReference type="ARBA" id="ARBA00022824"/>
    </source>
</evidence>
<sequence length="217" mass="23831">MNPATPENPAGATTISPSYSPLHPPSVQHNSLILTNLCTLTSVFSGTLAGILGLLNFSGFFLYFFAAFFNAAVIAVLKCRNEKTGKIDLERFLPSLHDVNSSTSSSSSSASTKGWDIKLTGRALWSLMAVGQENLLTFLLFWIGFYVSARPISSLLSFREVIRLYRSCTSISDSSFLVFCVGCCEQAIIHGSSLLFTYQKAFLTLSNLLTRRPFSRR</sequence>
<dbReference type="EMBL" id="JABELV010000182">
    <property type="protein sequence ID" value="KAG7528458.1"/>
    <property type="molecule type" value="Genomic_DNA"/>
</dbReference>
<evidence type="ECO:0000256" key="3">
    <source>
        <dbReference type="ARBA" id="ARBA00022692"/>
    </source>
</evidence>
<evidence type="ECO:0000256" key="2">
    <source>
        <dbReference type="ARBA" id="ARBA00009436"/>
    </source>
</evidence>
<dbReference type="InterPro" id="IPR029008">
    <property type="entry name" value="EMC6-like"/>
</dbReference>
<keyword evidence="6 7" id="KW-0472">Membrane</keyword>
<evidence type="ECO:0000313" key="8">
    <source>
        <dbReference type="EMBL" id="KAG7528458.1"/>
    </source>
</evidence>